<sequence>MSNARLIPFEDLSLVTILPIMHVRYLSDYAVNYLALERKRPTQTSDADALIVSDKVRNHRYNTTARLRATVENAFNEVNLDYLHKTSARTWRRIQLCCENEGLHKDVLDR</sequence>
<keyword evidence="2" id="KW-1185">Reference proteome</keyword>
<dbReference type="Proteomes" id="UP001148838">
    <property type="component" value="Unassembled WGS sequence"/>
</dbReference>
<dbReference type="Gene3D" id="3.30.420.10">
    <property type="entry name" value="Ribonuclease H-like superfamily/Ribonuclease H"/>
    <property type="match status" value="1"/>
</dbReference>
<protein>
    <submittedName>
        <fullName evidence="1">Uncharacterized protein</fullName>
    </submittedName>
</protein>
<gene>
    <name evidence="1" type="ORF">ANN_05903</name>
</gene>
<organism evidence="1 2">
    <name type="scientific">Periplaneta americana</name>
    <name type="common">American cockroach</name>
    <name type="synonym">Blatta americana</name>
    <dbReference type="NCBI Taxonomy" id="6978"/>
    <lineage>
        <taxon>Eukaryota</taxon>
        <taxon>Metazoa</taxon>
        <taxon>Ecdysozoa</taxon>
        <taxon>Arthropoda</taxon>
        <taxon>Hexapoda</taxon>
        <taxon>Insecta</taxon>
        <taxon>Pterygota</taxon>
        <taxon>Neoptera</taxon>
        <taxon>Polyneoptera</taxon>
        <taxon>Dictyoptera</taxon>
        <taxon>Blattodea</taxon>
        <taxon>Blattoidea</taxon>
        <taxon>Blattidae</taxon>
        <taxon>Blattinae</taxon>
        <taxon>Periplaneta</taxon>
    </lineage>
</organism>
<evidence type="ECO:0000313" key="2">
    <source>
        <dbReference type="Proteomes" id="UP001148838"/>
    </source>
</evidence>
<reference evidence="1 2" key="1">
    <citation type="journal article" date="2022" name="Allergy">
        <title>Genome assembly and annotation of Periplaneta americana reveal a comprehensive cockroach allergen profile.</title>
        <authorList>
            <person name="Wang L."/>
            <person name="Xiong Q."/>
            <person name="Saelim N."/>
            <person name="Wang L."/>
            <person name="Nong W."/>
            <person name="Wan A.T."/>
            <person name="Shi M."/>
            <person name="Liu X."/>
            <person name="Cao Q."/>
            <person name="Hui J.H.L."/>
            <person name="Sookrung N."/>
            <person name="Leung T.F."/>
            <person name="Tungtrongchitr A."/>
            <person name="Tsui S.K.W."/>
        </authorList>
    </citation>
    <scope>NUCLEOTIDE SEQUENCE [LARGE SCALE GENOMIC DNA]</scope>
    <source>
        <strain evidence="1">PWHHKU_190912</strain>
    </source>
</reference>
<dbReference type="InterPro" id="IPR036397">
    <property type="entry name" value="RNaseH_sf"/>
</dbReference>
<proteinExistence type="predicted"/>
<evidence type="ECO:0000313" key="1">
    <source>
        <dbReference type="EMBL" id="KAJ4444114.1"/>
    </source>
</evidence>
<dbReference type="EMBL" id="JAJSOF020000011">
    <property type="protein sequence ID" value="KAJ4444114.1"/>
    <property type="molecule type" value="Genomic_DNA"/>
</dbReference>
<name>A0ABQ8TC74_PERAM</name>
<accession>A0ABQ8TC74</accession>
<comment type="caution">
    <text evidence="1">The sequence shown here is derived from an EMBL/GenBank/DDBJ whole genome shotgun (WGS) entry which is preliminary data.</text>
</comment>